<evidence type="ECO:0000256" key="1">
    <source>
        <dbReference type="SAM" id="SignalP"/>
    </source>
</evidence>
<sequence length="139" mass="14546">MTNRPRTGQARYFTAALLILLPMIFAVAPAGAAPTPEARSTVAGLISAAVKTSPSLARLEAGLQMVPRDSVLTSSGKLRPAADLDAWARSRGYGRVTAELGDALAEGSAPDATTRDWTRCYERGNGAAVICPDGFIEVN</sequence>
<reference evidence="2" key="1">
    <citation type="submission" date="2020-02" db="EMBL/GenBank/DDBJ databases">
        <authorList>
            <person name="Meier V. D."/>
        </authorList>
    </citation>
    <scope>NUCLEOTIDE SEQUENCE</scope>
    <source>
        <strain evidence="2">AVDCRST_MAG03</strain>
    </source>
</reference>
<accession>A0A6J4QCB6</accession>
<name>A0A6J4QCB6_9ACTN</name>
<organism evidence="2">
    <name type="scientific">uncultured Rubrobacteraceae bacterium</name>
    <dbReference type="NCBI Taxonomy" id="349277"/>
    <lineage>
        <taxon>Bacteria</taxon>
        <taxon>Bacillati</taxon>
        <taxon>Actinomycetota</taxon>
        <taxon>Rubrobacteria</taxon>
        <taxon>Rubrobacterales</taxon>
        <taxon>Rubrobacteraceae</taxon>
        <taxon>environmental samples</taxon>
    </lineage>
</organism>
<gene>
    <name evidence="2" type="ORF">AVDCRST_MAG03-3893</name>
</gene>
<proteinExistence type="predicted"/>
<evidence type="ECO:0000313" key="2">
    <source>
        <dbReference type="EMBL" id="CAA9439771.1"/>
    </source>
</evidence>
<dbReference type="AlphaFoldDB" id="A0A6J4QCB6"/>
<feature type="chain" id="PRO_5026658887" evidence="1">
    <location>
        <begin position="33"/>
        <end position="139"/>
    </location>
</feature>
<keyword evidence="1" id="KW-0732">Signal</keyword>
<protein>
    <submittedName>
        <fullName evidence="2">Uncharacterized protein</fullName>
    </submittedName>
</protein>
<feature type="signal peptide" evidence="1">
    <location>
        <begin position="1"/>
        <end position="32"/>
    </location>
</feature>
<dbReference type="EMBL" id="CADCUT010000228">
    <property type="protein sequence ID" value="CAA9439771.1"/>
    <property type="molecule type" value="Genomic_DNA"/>
</dbReference>